<dbReference type="GO" id="GO:0006749">
    <property type="term" value="P:glutathione metabolic process"/>
    <property type="evidence" value="ECO:0007669"/>
    <property type="project" value="TreeGrafter"/>
</dbReference>
<dbReference type="PANTHER" id="PTHR42673">
    <property type="entry name" value="MALEYLACETOACETATE ISOMERASE"/>
    <property type="match status" value="1"/>
</dbReference>
<evidence type="ECO:0000259" key="1">
    <source>
        <dbReference type="PROSITE" id="PS50404"/>
    </source>
</evidence>
<dbReference type="Pfam" id="PF13410">
    <property type="entry name" value="GST_C_2"/>
    <property type="match status" value="1"/>
</dbReference>
<reference evidence="2" key="1">
    <citation type="journal article" date="2014" name="Int. J. Syst. Evol. Microbiol.">
        <title>Complete genome sequence of Corynebacterium casei LMG S-19264T (=DSM 44701T), isolated from a smear-ripened cheese.</title>
        <authorList>
            <consortium name="US DOE Joint Genome Institute (JGI-PGF)"/>
            <person name="Walter F."/>
            <person name="Albersmeier A."/>
            <person name="Kalinowski J."/>
            <person name="Ruckert C."/>
        </authorList>
    </citation>
    <scope>NUCLEOTIDE SEQUENCE</scope>
    <source>
        <strain evidence="2">CGMCC 1.15360</strain>
    </source>
</reference>
<dbReference type="GO" id="GO:0006559">
    <property type="term" value="P:L-phenylalanine catabolic process"/>
    <property type="evidence" value="ECO:0007669"/>
    <property type="project" value="TreeGrafter"/>
</dbReference>
<comment type="caution">
    <text evidence="2">The sequence shown here is derived from an EMBL/GenBank/DDBJ whole genome shotgun (WGS) entry which is preliminary data.</text>
</comment>
<dbReference type="Gene3D" id="1.20.1050.10">
    <property type="match status" value="1"/>
</dbReference>
<proteinExistence type="predicted"/>
<keyword evidence="3" id="KW-1185">Reference proteome</keyword>
<dbReference type="EMBL" id="BMIP01000001">
    <property type="protein sequence ID" value="GGD61459.1"/>
    <property type="molecule type" value="Genomic_DNA"/>
</dbReference>
<dbReference type="PANTHER" id="PTHR42673:SF4">
    <property type="entry name" value="MALEYLACETOACETATE ISOMERASE"/>
    <property type="match status" value="1"/>
</dbReference>
<gene>
    <name evidence="2" type="ORF">GCM10010990_08680</name>
</gene>
<sequence>MKLIIGNKNYSSWSLRGWLAAKQSGLSFEEITVNISGEDWEEAKKSWGDVQPSSGKVPVLWDDEVVIWDSLAILEYLDDKVREEGGGKAGSRFWPKDPVARGLCRSMVAEMHSSYAALRSEMPMNVRRRMEGHALSDAAKTDIVRVLTLWAEARARFGAGGPFLFGSYSAADIFYAPVVSRFMTYGVGVPKFAETYMEAVWEHDWMQEWITAAEEEDWQIAAFEVPAD</sequence>
<dbReference type="CDD" id="cd03194">
    <property type="entry name" value="GST_C_3"/>
    <property type="match status" value="1"/>
</dbReference>
<dbReference type="Gene3D" id="3.40.30.10">
    <property type="entry name" value="Glutaredoxin"/>
    <property type="match status" value="1"/>
</dbReference>
<dbReference type="SFLD" id="SFLDS00019">
    <property type="entry name" value="Glutathione_Transferase_(cytos"/>
    <property type="match status" value="1"/>
</dbReference>
<dbReference type="InterPro" id="IPR036282">
    <property type="entry name" value="Glutathione-S-Trfase_C_sf"/>
</dbReference>
<reference evidence="2" key="2">
    <citation type="submission" date="2020-09" db="EMBL/GenBank/DDBJ databases">
        <authorList>
            <person name="Sun Q."/>
            <person name="Zhou Y."/>
        </authorList>
    </citation>
    <scope>NUCLEOTIDE SEQUENCE</scope>
    <source>
        <strain evidence="2">CGMCC 1.15360</strain>
    </source>
</reference>
<dbReference type="GO" id="GO:0016034">
    <property type="term" value="F:maleylacetoacetate isomerase activity"/>
    <property type="evidence" value="ECO:0007669"/>
    <property type="project" value="TreeGrafter"/>
</dbReference>
<accession>A0A917DS49</accession>
<dbReference type="RefSeq" id="WP_066773729.1">
    <property type="nucleotide sequence ID" value="NZ_BMIP01000001.1"/>
</dbReference>
<feature type="domain" description="GST N-terminal" evidence="1">
    <location>
        <begin position="1"/>
        <end position="85"/>
    </location>
</feature>
<dbReference type="OrthoDB" id="9799538at2"/>
<dbReference type="Proteomes" id="UP000612349">
    <property type="component" value="Unassembled WGS sequence"/>
</dbReference>
<dbReference type="GO" id="GO:0004364">
    <property type="term" value="F:glutathione transferase activity"/>
    <property type="evidence" value="ECO:0007669"/>
    <property type="project" value="TreeGrafter"/>
</dbReference>
<dbReference type="InterPro" id="IPR040079">
    <property type="entry name" value="Glutathione_S-Trfase"/>
</dbReference>
<name>A0A917DS49_9SPHN</name>
<dbReference type="CDD" id="cd03043">
    <property type="entry name" value="GST_N_1"/>
    <property type="match status" value="1"/>
</dbReference>
<dbReference type="InterPro" id="IPR036249">
    <property type="entry name" value="Thioredoxin-like_sf"/>
</dbReference>
<dbReference type="AlphaFoldDB" id="A0A917DS49"/>
<dbReference type="Pfam" id="PF13409">
    <property type="entry name" value="GST_N_2"/>
    <property type="match status" value="1"/>
</dbReference>
<evidence type="ECO:0000313" key="2">
    <source>
        <dbReference type="EMBL" id="GGD61459.1"/>
    </source>
</evidence>
<dbReference type="SUPFAM" id="SSF47616">
    <property type="entry name" value="GST C-terminal domain-like"/>
    <property type="match status" value="1"/>
</dbReference>
<dbReference type="InterPro" id="IPR004045">
    <property type="entry name" value="Glutathione_S-Trfase_N"/>
</dbReference>
<dbReference type="PROSITE" id="PS50404">
    <property type="entry name" value="GST_NTER"/>
    <property type="match status" value="1"/>
</dbReference>
<dbReference type="SUPFAM" id="SSF52833">
    <property type="entry name" value="Thioredoxin-like"/>
    <property type="match status" value="1"/>
</dbReference>
<evidence type="ECO:0000313" key="3">
    <source>
        <dbReference type="Proteomes" id="UP000612349"/>
    </source>
</evidence>
<protein>
    <submittedName>
        <fullName evidence="2">Glutathione S-transferase</fullName>
    </submittedName>
</protein>
<organism evidence="2 3">
    <name type="scientific">Croceicoccus mobilis</name>
    <dbReference type="NCBI Taxonomy" id="1703339"/>
    <lineage>
        <taxon>Bacteria</taxon>
        <taxon>Pseudomonadati</taxon>
        <taxon>Pseudomonadota</taxon>
        <taxon>Alphaproteobacteria</taxon>
        <taxon>Sphingomonadales</taxon>
        <taxon>Erythrobacteraceae</taxon>
        <taxon>Croceicoccus</taxon>
    </lineage>
</organism>